<dbReference type="InterPro" id="IPR037923">
    <property type="entry name" value="HTH-like"/>
</dbReference>
<name>A0A1M6IU15_9BACT</name>
<evidence type="ECO:0000259" key="4">
    <source>
        <dbReference type="PROSITE" id="PS01124"/>
    </source>
</evidence>
<dbReference type="AlphaFoldDB" id="A0A1M6IU15"/>
<feature type="domain" description="HTH araC/xylS-type" evidence="4">
    <location>
        <begin position="195"/>
        <end position="293"/>
    </location>
</feature>
<sequence length="302" mass="34911">MNPSNQKECSLSETHIFGQDTTLQCVRAHDHDSRDWIIQQPVCNALQQFQMEHAGIMHARSPYEVVRMRQKGAFFMVTTQGRGRILTDKGWHLTSPGEACLLPAYTTNAFHCIEGIPWDFCWVRYEHPEGQIPLINSTQPVVAPFESDQFFSAMQGMLTEATTRNRFAITQQWVRLIHIYVSEFIAPYRSDDRLWRLWSAVEDRLDKDWDLPLMAKEACMSGEHLRRLCHSQHGRSPIQQLRWLRMQRAAALLVTSDHKIESIAYDVGYKNPIVFSTAFKREFGVQPSTFRADQAGIRRTLG</sequence>
<dbReference type="InterPro" id="IPR020449">
    <property type="entry name" value="Tscrpt_reg_AraC-type_HTH"/>
</dbReference>
<evidence type="ECO:0000256" key="2">
    <source>
        <dbReference type="ARBA" id="ARBA00023125"/>
    </source>
</evidence>
<dbReference type="InterPro" id="IPR003313">
    <property type="entry name" value="AraC-bd"/>
</dbReference>
<dbReference type="Proteomes" id="UP000184510">
    <property type="component" value="Unassembled WGS sequence"/>
</dbReference>
<organism evidence="5 6">
    <name type="scientific">Rubritalea squalenifaciens DSM 18772</name>
    <dbReference type="NCBI Taxonomy" id="1123071"/>
    <lineage>
        <taxon>Bacteria</taxon>
        <taxon>Pseudomonadati</taxon>
        <taxon>Verrucomicrobiota</taxon>
        <taxon>Verrucomicrobiia</taxon>
        <taxon>Verrucomicrobiales</taxon>
        <taxon>Rubritaleaceae</taxon>
        <taxon>Rubritalea</taxon>
    </lineage>
</organism>
<protein>
    <submittedName>
        <fullName evidence="5">AraC-type DNA-binding protein</fullName>
    </submittedName>
</protein>
<proteinExistence type="predicted"/>
<dbReference type="RefSeq" id="WP_143183491.1">
    <property type="nucleotide sequence ID" value="NZ_FQYR01000003.1"/>
</dbReference>
<dbReference type="FunCoup" id="A0A1M6IU15">
    <property type="interactions" value="5"/>
</dbReference>
<dbReference type="GO" id="GO:0043565">
    <property type="term" value="F:sequence-specific DNA binding"/>
    <property type="evidence" value="ECO:0007669"/>
    <property type="project" value="InterPro"/>
</dbReference>
<keyword evidence="6" id="KW-1185">Reference proteome</keyword>
<dbReference type="SMART" id="SM00342">
    <property type="entry name" value="HTH_ARAC"/>
    <property type="match status" value="1"/>
</dbReference>
<reference evidence="5 6" key="1">
    <citation type="submission" date="2016-11" db="EMBL/GenBank/DDBJ databases">
        <authorList>
            <person name="Jaros S."/>
            <person name="Januszkiewicz K."/>
            <person name="Wedrychowicz H."/>
        </authorList>
    </citation>
    <scope>NUCLEOTIDE SEQUENCE [LARGE SCALE GENOMIC DNA]</scope>
    <source>
        <strain evidence="5 6">DSM 18772</strain>
    </source>
</reference>
<dbReference type="SUPFAM" id="SSF51215">
    <property type="entry name" value="Regulatory protein AraC"/>
    <property type="match status" value="1"/>
</dbReference>
<dbReference type="Gene3D" id="1.10.10.60">
    <property type="entry name" value="Homeodomain-like"/>
    <property type="match status" value="2"/>
</dbReference>
<accession>A0A1M6IU15</accession>
<dbReference type="PROSITE" id="PS01124">
    <property type="entry name" value="HTH_ARAC_FAMILY_2"/>
    <property type="match status" value="1"/>
</dbReference>
<keyword evidence="2 5" id="KW-0238">DNA-binding</keyword>
<dbReference type="EMBL" id="FQYR01000003">
    <property type="protein sequence ID" value="SHJ37936.1"/>
    <property type="molecule type" value="Genomic_DNA"/>
</dbReference>
<dbReference type="InterPro" id="IPR009057">
    <property type="entry name" value="Homeodomain-like_sf"/>
</dbReference>
<evidence type="ECO:0000256" key="1">
    <source>
        <dbReference type="ARBA" id="ARBA00023015"/>
    </source>
</evidence>
<evidence type="ECO:0000256" key="3">
    <source>
        <dbReference type="ARBA" id="ARBA00023163"/>
    </source>
</evidence>
<keyword evidence="3" id="KW-0804">Transcription</keyword>
<evidence type="ECO:0000313" key="6">
    <source>
        <dbReference type="Proteomes" id="UP000184510"/>
    </source>
</evidence>
<evidence type="ECO:0000313" key="5">
    <source>
        <dbReference type="EMBL" id="SHJ37936.1"/>
    </source>
</evidence>
<dbReference type="PANTHER" id="PTHR43280:SF2">
    <property type="entry name" value="HTH-TYPE TRANSCRIPTIONAL REGULATOR EXSA"/>
    <property type="match status" value="1"/>
</dbReference>
<gene>
    <name evidence="5" type="ORF">SAMN02745181_1914</name>
</gene>
<dbReference type="Pfam" id="PF02311">
    <property type="entry name" value="AraC_binding"/>
    <property type="match status" value="1"/>
</dbReference>
<dbReference type="InterPro" id="IPR018060">
    <property type="entry name" value="HTH_AraC"/>
</dbReference>
<keyword evidence="1" id="KW-0805">Transcription regulation</keyword>
<dbReference type="SUPFAM" id="SSF46689">
    <property type="entry name" value="Homeodomain-like"/>
    <property type="match status" value="1"/>
</dbReference>
<dbReference type="OrthoDB" id="9813413at2"/>
<dbReference type="STRING" id="1123071.SAMN02745181_1914"/>
<dbReference type="GO" id="GO:0003700">
    <property type="term" value="F:DNA-binding transcription factor activity"/>
    <property type="evidence" value="ECO:0007669"/>
    <property type="project" value="InterPro"/>
</dbReference>
<dbReference type="Pfam" id="PF12833">
    <property type="entry name" value="HTH_18"/>
    <property type="match status" value="1"/>
</dbReference>
<dbReference type="InParanoid" id="A0A1M6IU15"/>
<dbReference type="PRINTS" id="PR00032">
    <property type="entry name" value="HTHARAC"/>
</dbReference>
<dbReference type="PANTHER" id="PTHR43280">
    <property type="entry name" value="ARAC-FAMILY TRANSCRIPTIONAL REGULATOR"/>
    <property type="match status" value="1"/>
</dbReference>